<feature type="region of interest" description="Disordered" evidence="6">
    <location>
        <begin position="83"/>
        <end position="143"/>
    </location>
</feature>
<evidence type="ECO:0000256" key="6">
    <source>
        <dbReference type="SAM" id="MobiDB-lite"/>
    </source>
</evidence>
<feature type="compositionally biased region" description="Low complexity" evidence="6">
    <location>
        <begin position="114"/>
        <end position="125"/>
    </location>
</feature>
<gene>
    <name evidence="8" type="ORF">MVEN_01091900</name>
</gene>
<evidence type="ECO:0000256" key="4">
    <source>
        <dbReference type="PROSITE-ProRule" id="PRU00175"/>
    </source>
</evidence>
<proteinExistence type="predicted"/>
<keyword evidence="2 4" id="KW-0863">Zinc-finger</keyword>
<dbReference type="Proteomes" id="UP000620124">
    <property type="component" value="Unassembled WGS sequence"/>
</dbReference>
<feature type="region of interest" description="Disordered" evidence="6">
    <location>
        <begin position="217"/>
        <end position="260"/>
    </location>
</feature>
<dbReference type="PROSITE" id="PS00518">
    <property type="entry name" value="ZF_RING_1"/>
    <property type="match status" value="1"/>
</dbReference>
<dbReference type="EMBL" id="JACAZI010000008">
    <property type="protein sequence ID" value="KAF7354050.1"/>
    <property type="molecule type" value="Genomic_DNA"/>
</dbReference>
<keyword evidence="3" id="KW-0862">Zinc</keyword>
<dbReference type="InterPro" id="IPR017907">
    <property type="entry name" value="Znf_RING_CS"/>
</dbReference>
<evidence type="ECO:0000256" key="5">
    <source>
        <dbReference type="SAM" id="Coils"/>
    </source>
</evidence>
<evidence type="ECO:0000256" key="1">
    <source>
        <dbReference type="ARBA" id="ARBA00022723"/>
    </source>
</evidence>
<keyword evidence="1" id="KW-0479">Metal-binding</keyword>
<evidence type="ECO:0000256" key="2">
    <source>
        <dbReference type="ARBA" id="ARBA00022771"/>
    </source>
</evidence>
<dbReference type="InterPro" id="IPR001841">
    <property type="entry name" value="Znf_RING"/>
</dbReference>
<evidence type="ECO:0000256" key="3">
    <source>
        <dbReference type="ARBA" id="ARBA00022833"/>
    </source>
</evidence>
<dbReference type="SMART" id="SM00184">
    <property type="entry name" value="RING"/>
    <property type="match status" value="1"/>
</dbReference>
<feature type="domain" description="RING-type" evidence="7">
    <location>
        <begin position="3"/>
        <end position="47"/>
    </location>
</feature>
<comment type="caution">
    <text evidence="8">The sequence shown here is derived from an EMBL/GenBank/DDBJ whole genome shotgun (WGS) entry which is preliminary data.</text>
</comment>
<keyword evidence="9" id="KW-1185">Reference proteome</keyword>
<dbReference type="GO" id="GO:0008270">
    <property type="term" value="F:zinc ion binding"/>
    <property type="evidence" value="ECO:0007669"/>
    <property type="project" value="UniProtKB-KW"/>
</dbReference>
<keyword evidence="5" id="KW-0175">Coiled coil</keyword>
<feature type="compositionally biased region" description="Pro residues" evidence="6">
    <location>
        <begin position="126"/>
        <end position="141"/>
    </location>
</feature>
<sequence length="277" mass="29820">MSCSICYERFVAPVSLPCGHIFCRECIRRTVDSIKSCSVQHYCPTCRKPFCVVSIDPELVPPYLRPHIQSPIRPLFFDESVHSPSTSASASTSSSSQSQSQPTTSPTSPPLTNPSPFTASPTSASAPPPTTPSPIPIPISSPTPADLGRVTAAADALRLSCLTWRKRAEVHAAANAGLLGFARAAKESAQRMRVERDAARNECLLLKRKLAEVMAPPEWSDSDADSPLEGERPERMVGRAPAPRGLPGVPRAAEEVQGRCRVPAVRRDDAESVWAAD</sequence>
<dbReference type="InterPro" id="IPR013083">
    <property type="entry name" value="Znf_RING/FYVE/PHD"/>
</dbReference>
<reference evidence="8" key="1">
    <citation type="submission" date="2020-05" db="EMBL/GenBank/DDBJ databases">
        <title>Mycena genomes resolve the evolution of fungal bioluminescence.</title>
        <authorList>
            <person name="Tsai I.J."/>
        </authorList>
    </citation>
    <scope>NUCLEOTIDE SEQUENCE</scope>
    <source>
        <strain evidence="8">CCC161011</strain>
    </source>
</reference>
<dbReference type="Pfam" id="PF13445">
    <property type="entry name" value="zf-RING_UBOX"/>
    <property type="match status" value="1"/>
</dbReference>
<feature type="coiled-coil region" evidence="5">
    <location>
        <begin position="182"/>
        <end position="209"/>
    </location>
</feature>
<name>A0A8H6Y9J2_9AGAR</name>
<evidence type="ECO:0000313" key="9">
    <source>
        <dbReference type="Proteomes" id="UP000620124"/>
    </source>
</evidence>
<dbReference type="SUPFAM" id="SSF57850">
    <property type="entry name" value="RING/U-box"/>
    <property type="match status" value="1"/>
</dbReference>
<organism evidence="8 9">
    <name type="scientific">Mycena venus</name>
    <dbReference type="NCBI Taxonomy" id="2733690"/>
    <lineage>
        <taxon>Eukaryota</taxon>
        <taxon>Fungi</taxon>
        <taxon>Dikarya</taxon>
        <taxon>Basidiomycota</taxon>
        <taxon>Agaricomycotina</taxon>
        <taxon>Agaricomycetes</taxon>
        <taxon>Agaricomycetidae</taxon>
        <taxon>Agaricales</taxon>
        <taxon>Marasmiineae</taxon>
        <taxon>Mycenaceae</taxon>
        <taxon>Mycena</taxon>
    </lineage>
</organism>
<evidence type="ECO:0000259" key="7">
    <source>
        <dbReference type="PROSITE" id="PS50089"/>
    </source>
</evidence>
<evidence type="ECO:0000313" key="8">
    <source>
        <dbReference type="EMBL" id="KAF7354050.1"/>
    </source>
</evidence>
<dbReference type="InterPro" id="IPR027370">
    <property type="entry name" value="Znf-RING_euk"/>
</dbReference>
<dbReference type="AlphaFoldDB" id="A0A8H6Y9J2"/>
<dbReference type="PROSITE" id="PS50089">
    <property type="entry name" value="ZF_RING_2"/>
    <property type="match status" value="1"/>
</dbReference>
<feature type="compositionally biased region" description="Low complexity" evidence="6">
    <location>
        <begin position="83"/>
        <end position="106"/>
    </location>
</feature>
<protein>
    <submittedName>
        <fullName evidence="8">RING-type domain-containing protein</fullName>
    </submittedName>
</protein>
<accession>A0A8H6Y9J2</accession>
<dbReference type="Gene3D" id="3.30.40.10">
    <property type="entry name" value="Zinc/RING finger domain, C3HC4 (zinc finger)"/>
    <property type="match status" value="1"/>
</dbReference>
<dbReference type="OrthoDB" id="6270329at2759"/>